<name>A0A8S8ZF67_SORMA</name>
<proteinExistence type="predicted"/>
<dbReference type="PROSITE" id="PS50181">
    <property type="entry name" value="FBOX"/>
    <property type="match status" value="1"/>
</dbReference>
<protein>
    <recommendedName>
        <fullName evidence="1">F-box domain-containing protein</fullName>
    </recommendedName>
</protein>
<evidence type="ECO:0000313" key="3">
    <source>
        <dbReference type="Proteomes" id="UP000433876"/>
    </source>
</evidence>
<organism evidence="2 3">
    <name type="scientific">Sordaria macrospora</name>
    <dbReference type="NCBI Taxonomy" id="5147"/>
    <lineage>
        <taxon>Eukaryota</taxon>
        <taxon>Fungi</taxon>
        <taxon>Dikarya</taxon>
        <taxon>Ascomycota</taxon>
        <taxon>Pezizomycotina</taxon>
        <taxon>Sordariomycetes</taxon>
        <taxon>Sordariomycetidae</taxon>
        <taxon>Sordariales</taxon>
        <taxon>Sordariaceae</taxon>
        <taxon>Sordaria</taxon>
    </lineage>
</organism>
<dbReference type="InterPro" id="IPR036047">
    <property type="entry name" value="F-box-like_dom_sf"/>
</dbReference>
<sequence length="318" mass="35192">MAPLPLQPGAGHRQIWSWPTVEERGGDEEQLEENPSMHLASEISQMALLASGNTPVPAIEQFGASSRGWDDMDTGGLNNTFTGLSPGTHTLVRSNENRGEFNTGVQETGHHVQLTDLPNEVLYEILSHLDVCDLFSASKTSHHLRTLSTSPTLHTLRLRRARLLLPLSLTSPSRPSLTDLIRRSIFLTNTALISRKLARKLASIHLARRLAARPSAEQLVERCVLPAECVPHSSRTGTSGTRKKVVVVAPALVAKKRAVERERVKDGLRGWIGEVWMGRVKEREGKVRKEEEERGVGRVWRLRKFWEGVSAGGGKGRV</sequence>
<accession>A0A8S8ZF67</accession>
<dbReference type="Proteomes" id="UP000433876">
    <property type="component" value="Unassembled WGS sequence"/>
</dbReference>
<dbReference type="EMBL" id="NMPR01000143">
    <property type="protein sequence ID" value="KAA8629257.1"/>
    <property type="molecule type" value="Genomic_DNA"/>
</dbReference>
<dbReference type="SMART" id="SM00256">
    <property type="entry name" value="FBOX"/>
    <property type="match status" value="1"/>
</dbReference>
<dbReference type="CDD" id="cd09917">
    <property type="entry name" value="F-box_SF"/>
    <property type="match status" value="1"/>
</dbReference>
<dbReference type="SUPFAM" id="SSF81383">
    <property type="entry name" value="F-box domain"/>
    <property type="match status" value="1"/>
</dbReference>
<evidence type="ECO:0000259" key="1">
    <source>
        <dbReference type="PROSITE" id="PS50181"/>
    </source>
</evidence>
<dbReference type="VEuPathDB" id="FungiDB:SMAC_06972"/>
<dbReference type="Pfam" id="PF00646">
    <property type="entry name" value="F-box"/>
    <property type="match status" value="1"/>
</dbReference>
<evidence type="ECO:0000313" key="2">
    <source>
        <dbReference type="EMBL" id="KAA8629257.1"/>
    </source>
</evidence>
<feature type="domain" description="F-box" evidence="1">
    <location>
        <begin position="111"/>
        <end position="158"/>
    </location>
</feature>
<reference evidence="2 3" key="1">
    <citation type="submission" date="2017-07" db="EMBL/GenBank/DDBJ databases">
        <title>Genome sequence of the Sordaria macrospora wild type strain R19027.</title>
        <authorList>
            <person name="Nowrousian M."/>
            <person name="Teichert I."/>
            <person name="Kueck U."/>
        </authorList>
    </citation>
    <scope>NUCLEOTIDE SEQUENCE [LARGE SCALE GENOMIC DNA]</scope>
    <source>
        <strain evidence="2 3">R19027</strain>
        <tissue evidence="2">Mycelium</tissue>
    </source>
</reference>
<dbReference type="AlphaFoldDB" id="A0A8S8ZF67"/>
<comment type="caution">
    <text evidence="2">The sequence shown here is derived from an EMBL/GenBank/DDBJ whole genome shotgun (WGS) entry which is preliminary data.</text>
</comment>
<dbReference type="InterPro" id="IPR001810">
    <property type="entry name" value="F-box_dom"/>
</dbReference>
<dbReference type="Gene3D" id="6.10.140.2040">
    <property type="match status" value="1"/>
</dbReference>
<gene>
    <name evidence="2" type="ORF">SMACR_06972</name>
</gene>
<dbReference type="Gene3D" id="1.20.1280.50">
    <property type="match status" value="1"/>
</dbReference>